<dbReference type="InterPro" id="IPR042099">
    <property type="entry name" value="ANL_N_sf"/>
</dbReference>
<reference evidence="3 4" key="1">
    <citation type="submission" date="2012-04" db="EMBL/GenBank/DDBJ databases">
        <title>The Genome Sequence of Saprolegnia declina VS20.</title>
        <authorList>
            <consortium name="The Broad Institute Genome Sequencing Platform"/>
            <person name="Russ C."/>
            <person name="Nusbaum C."/>
            <person name="Tyler B."/>
            <person name="van West P."/>
            <person name="Dieguez-Uribeondo J."/>
            <person name="de Bruijn I."/>
            <person name="Tripathy S."/>
            <person name="Jiang R."/>
            <person name="Young S.K."/>
            <person name="Zeng Q."/>
            <person name="Gargeya S."/>
            <person name="Fitzgerald M."/>
            <person name="Haas B."/>
            <person name="Abouelleil A."/>
            <person name="Alvarado L."/>
            <person name="Arachchi H.M."/>
            <person name="Berlin A."/>
            <person name="Chapman S.B."/>
            <person name="Goldberg J."/>
            <person name="Griggs A."/>
            <person name="Gujja S."/>
            <person name="Hansen M."/>
            <person name="Howarth C."/>
            <person name="Imamovic A."/>
            <person name="Larimer J."/>
            <person name="McCowen C."/>
            <person name="Montmayeur A."/>
            <person name="Murphy C."/>
            <person name="Neiman D."/>
            <person name="Pearson M."/>
            <person name="Priest M."/>
            <person name="Roberts A."/>
            <person name="Saif S."/>
            <person name="Shea T."/>
            <person name="Sisk P."/>
            <person name="Sykes S."/>
            <person name="Wortman J."/>
            <person name="Nusbaum C."/>
            <person name="Birren B."/>
        </authorList>
    </citation>
    <scope>NUCLEOTIDE SEQUENCE [LARGE SCALE GENOMIC DNA]</scope>
    <source>
        <strain evidence="3 4">VS20</strain>
    </source>
</reference>
<dbReference type="Pfam" id="PF00501">
    <property type="entry name" value="AMP-binding"/>
    <property type="match status" value="1"/>
</dbReference>
<evidence type="ECO:0000313" key="3">
    <source>
        <dbReference type="EMBL" id="EQC31794.1"/>
    </source>
</evidence>
<evidence type="ECO:0000259" key="2">
    <source>
        <dbReference type="Pfam" id="PF13570"/>
    </source>
</evidence>
<dbReference type="eggNOG" id="KOG1178">
    <property type="taxonomic scope" value="Eukaryota"/>
</dbReference>
<dbReference type="STRING" id="1156394.T0Q1R7"/>
<dbReference type="Gene3D" id="3.40.50.12780">
    <property type="entry name" value="N-terminal domain of ligase-like"/>
    <property type="match status" value="1"/>
</dbReference>
<dbReference type="eggNOG" id="KOG4649">
    <property type="taxonomic scope" value="Eukaryota"/>
</dbReference>
<proteinExistence type="predicted"/>
<dbReference type="PROSITE" id="PS00455">
    <property type="entry name" value="AMP_BINDING"/>
    <property type="match status" value="1"/>
</dbReference>
<dbReference type="Proteomes" id="UP000030762">
    <property type="component" value="Unassembled WGS sequence"/>
</dbReference>
<dbReference type="InterPro" id="IPR036736">
    <property type="entry name" value="ACP-like_sf"/>
</dbReference>
<dbReference type="SMART" id="SM00564">
    <property type="entry name" value="PQQ"/>
    <property type="match status" value="2"/>
</dbReference>
<protein>
    <submittedName>
        <fullName evidence="3">Uncharacterized protein</fullName>
    </submittedName>
</protein>
<dbReference type="VEuPathDB" id="FungiDB:SDRG_10583"/>
<dbReference type="GO" id="GO:0043041">
    <property type="term" value="P:amino acid activation for nonribosomal peptide biosynthetic process"/>
    <property type="evidence" value="ECO:0007669"/>
    <property type="project" value="TreeGrafter"/>
</dbReference>
<dbReference type="OMA" id="NGNVICC"/>
<dbReference type="EMBL" id="JH767167">
    <property type="protein sequence ID" value="EQC31794.1"/>
    <property type="molecule type" value="Genomic_DNA"/>
</dbReference>
<dbReference type="PANTHER" id="PTHR44394:SF1">
    <property type="entry name" value="BETA-ALANINE-ACTIVATING ENZYME"/>
    <property type="match status" value="1"/>
</dbReference>
<dbReference type="InterPro" id="IPR000873">
    <property type="entry name" value="AMP-dep_synth/lig_dom"/>
</dbReference>
<evidence type="ECO:0000313" key="4">
    <source>
        <dbReference type="Proteomes" id="UP000030762"/>
    </source>
</evidence>
<dbReference type="InterPro" id="IPR015943">
    <property type="entry name" value="WD40/YVTN_repeat-like_dom_sf"/>
</dbReference>
<dbReference type="InterPro" id="IPR020845">
    <property type="entry name" value="AMP-binding_CS"/>
</dbReference>
<dbReference type="Gene3D" id="2.130.10.10">
    <property type="entry name" value="YVTN repeat-like/Quinoprotein amine dehydrogenase"/>
    <property type="match status" value="2"/>
</dbReference>
<dbReference type="RefSeq" id="XP_008614801.1">
    <property type="nucleotide sequence ID" value="XM_008616579.1"/>
</dbReference>
<dbReference type="Gene3D" id="3.30.300.30">
    <property type="match status" value="1"/>
</dbReference>
<dbReference type="SUPFAM" id="SSF56801">
    <property type="entry name" value="Acetyl-CoA synthetase-like"/>
    <property type="match status" value="1"/>
</dbReference>
<dbReference type="InParanoid" id="T0Q1R7"/>
<dbReference type="PANTHER" id="PTHR44394">
    <property type="entry name" value="BETA-ALANINE-ACTIVATING ENZYME"/>
    <property type="match status" value="1"/>
</dbReference>
<dbReference type="InterPro" id="IPR052091">
    <property type="entry name" value="Beta-ala_Activ/Resist"/>
</dbReference>
<dbReference type="Pfam" id="PF13570">
    <property type="entry name" value="Beta-prop_ACSF4"/>
    <property type="match status" value="1"/>
</dbReference>
<dbReference type="GeneID" id="19951310"/>
<sequence>MQRFQAVVATFAASSPSAADDVVRPPAIVGPSIVVTFHELHELVTDVASALATAALPVVALALPLGVPQIAVLYGATITPSTLFVPIDEMQSIVRNRSLLRDAAATGLVCTPTSPLLAALRSELGGAVAVRLLTHALGDDIVLATWPSADMAPTWACDPDAMYVLYTSGSTGRPKGVIGSYAATWHRLDWMWATLPFGLGERVLRHTTLTFVDAIAEVFGTLCAGATLVLPSSTSVSFAPPVVADLAGFALSLRRFSVTRMTLVPSVLQLLLQMNLLPPSLRCVAVSGEPLHADLVATLFATLPSVQLLHLYGSTEVAGDATFWLTTTAAAPVPVGTAIGATKLRLVDASGVEITSDKTRGELYIGGPPLARGYVNMSDNEAHRFCTLHGERWFKTGDVAYFAEGLLYLCGRNDGYVKVSGVQVHVPAIESSARMYLGRHHRRWKVAIAPVASSESWHQLDTVVLCVGIDDEAVDTDALRHAVERAHPRVAMHVLRVPYAQFPETSSGKADPSQIPALFAQRSLPSWLRALLPTGGLASTGYTPSLVDPSLTLTELGLNSMAMAIVLHTLQTQHETTLRPVELADMTVAALQLLVQRKRRRVVSPDASAMKRARVTLRTDAVRWQVPVRKCIDASPRLAMTSTGEYIVVGSHDHTVLCTTADGQVVWRKELPDRVESSAAMTADRLVVGCYDGGVYCLEILTGSTLWVYFTQDQVKCSPVVVEEENAVVVGSHDHHVYGLALDSGACLFKLPFTKSVFSSPVYAAKVLYCASLAGEVRAYAWPSLRMHEAPTPLWQHTCTAPVFCSLRLGRYHDLLLVGCADASLYALSTTTGTPLWSYATTKPIFSAPSVATMSDGSEAAVFGSHDGVVRCVSMVDGTCIASVDLGCAVYASPATLPDRTTLMACVCTTNGHVYLWEPVVSSRATLLFHGAGDIFSSPLALKDGCIVVGTRGDVLLALSLPDNPHRNE</sequence>
<dbReference type="InterPro" id="IPR018391">
    <property type="entry name" value="PQQ_b-propeller_rpt"/>
</dbReference>
<feature type="domain" description="Pyrrolo-quinoline quinone repeat" evidence="2">
    <location>
        <begin position="629"/>
        <end position="961"/>
    </location>
</feature>
<name>T0Q1R7_SAPDV</name>
<accession>T0Q1R7</accession>
<dbReference type="InterPro" id="IPR045851">
    <property type="entry name" value="AMP-bd_C_sf"/>
</dbReference>
<organism evidence="3 4">
    <name type="scientific">Saprolegnia diclina (strain VS20)</name>
    <dbReference type="NCBI Taxonomy" id="1156394"/>
    <lineage>
        <taxon>Eukaryota</taxon>
        <taxon>Sar</taxon>
        <taxon>Stramenopiles</taxon>
        <taxon>Oomycota</taxon>
        <taxon>Saprolegniomycetes</taxon>
        <taxon>Saprolegniales</taxon>
        <taxon>Saprolegniaceae</taxon>
        <taxon>Saprolegnia</taxon>
    </lineage>
</organism>
<dbReference type="InterPro" id="IPR002372">
    <property type="entry name" value="PQQ_rpt_dom"/>
</dbReference>
<dbReference type="AlphaFoldDB" id="T0Q1R7"/>
<keyword evidence="4" id="KW-1185">Reference proteome</keyword>
<evidence type="ECO:0000259" key="1">
    <source>
        <dbReference type="Pfam" id="PF00501"/>
    </source>
</evidence>
<dbReference type="SUPFAM" id="SSF50998">
    <property type="entry name" value="Quinoprotein alcohol dehydrogenase-like"/>
    <property type="match status" value="1"/>
</dbReference>
<feature type="domain" description="AMP-dependent synthetase/ligase" evidence="1">
    <location>
        <begin position="26"/>
        <end position="374"/>
    </location>
</feature>
<dbReference type="Gene3D" id="1.10.1200.10">
    <property type="entry name" value="ACP-like"/>
    <property type="match status" value="1"/>
</dbReference>
<dbReference type="InterPro" id="IPR011047">
    <property type="entry name" value="Quinoprotein_ADH-like_sf"/>
</dbReference>
<gene>
    <name evidence="3" type="ORF">SDRG_10583</name>
</gene>
<dbReference type="OrthoDB" id="408177at2759"/>